<dbReference type="Proteomes" id="UP001152795">
    <property type="component" value="Unassembled WGS sequence"/>
</dbReference>
<dbReference type="EMBL" id="CACRXK020006617">
    <property type="protein sequence ID" value="CAB4009924.1"/>
    <property type="molecule type" value="Genomic_DNA"/>
</dbReference>
<comment type="cofactor">
    <cofactor evidence="1">
        <name>a divalent metal cation</name>
        <dbReference type="ChEBI" id="CHEBI:60240"/>
    </cofactor>
</comment>
<dbReference type="InterPro" id="IPR045249">
    <property type="entry name" value="HARBI1-like"/>
</dbReference>
<accession>A0A6S7HW85</accession>
<dbReference type="GO" id="GO:0005634">
    <property type="term" value="C:nucleus"/>
    <property type="evidence" value="ECO:0007669"/>
    <property type="project" value="UniProtKB-SubCell"/>
</dbReference>
<dbReference type="Pfam" id="PF13359">
    <property type="entry name" value="DDE_Tnp_4"/>
    <property type="match status" value="1"/>
</dbReference>
<keyword evidence="5" id="KW-0479">Metal-binding</keyword>
<proteinExistence type="inferred from homology"/>
<dbReference type="AlphaFoldDB" id="A0A6S7HW85"/>
<protein>
    <submittedName>
        <fullName evidence="8">Uncharacterized protein</fullName>
    </submittedName>
</protein>
<evidence type="ECO:0000256" key="1">
    <source>
        <dbReference type="ARBA" id="ARBA00001968"/>
    </source>
</evidence>
<evidence type="ECO:0000256" key="4">
    <source>
        <dbReference type="ARBA" id="ARBA00022722"/>
    </source>
</evidence>
<dbReference type="GO" id="GO:0016787">
    <property type="term" value="F:hydrolase activity"/>
    <property type="evidence" value="ECO:0007669"/>
    <property type="project" value="UniProtKB-KW"/>
</dbReference>
<keyword evidence="4" id="KW-0540">Nuclease</keyword>
<dbReference type="OrthoDB" id="5987580at2759"/>
<evidence type="ECO:0000256" key="3">
    <source>
        <dbReference type="ARBA" id="ARBA00006958"/>
    </source>
</evidence>
<evidence type="ECO:0000256" key="6">
    <source>
        <dbReference type="ARBA" id="ARBA00022801"/>
    </source>
</evidence>
<evidence type="ECO:0000256" key="5">
    <source>
        <dbReference type="ARBA" id="ARBA00022723"/>
    </source>
</evidence>
<reference evidence="8" key="1">
    <citation type="submission" date="2020-04" db="EMBL/GenBank/DDBJ databases">
        <authorList>
            <person name="Alioto T."/>
            <person name="Alioto T."/>
            <person name="Gomez Garrido J."/>
        </authorList>
    </citation>
    <scope>NUCLEOTIDE SEQUENCE</scope>
    <source>
        <strain evidence="8">A484AB</strain>
    </source>
</reference>
<keyword evidence="6" id="KW-0378">Hydrolase</keyword>
<dbReference type="PANTHER" id="PTHR22930:SF85">
    <property type="entry name" value="GH03217P-RELATED"/>
    <property type="match status" value="1"/>
</dbReference>
<comment type="similarity">
    <text evidence="3">Belongs to the HARBI1 family.</text>
</comment>
<keyword evidence="9" id="KW-1185">Reference proteome</keyword>
<dbReference type="InterPro" id="IPR012340">
    <property type="entry name" value="NA-bd_OB-fold"/>
</dbReference>
<comment type="subcellular location">
    <subcellularLocation>
        <location evidence="2">Nucleus</location>
    </subcellularLocation>
</comment>
<evidence type="ECO:0000256" key="2">
    <source>
        <dbReference type="ARBA" id="ARBA00004123"/>
    </source>
</evidence>
<dbReference type="PANTHER" id="PTHR22930">
    <property type="match status" value="1"/>
</dbReference>
<dbReference type="Gene3D" id="2.40.50.140">
    <property type="entry name" value="Nucleic acid-binding proteins"/>
    <property type="match status" value="1"/>
</dbReference>
<comment type="caution">
    <text evidence="8">The sequence shown here is derived from an EMBL/GenBank/DDBJ whole genome shotgun (WGS) entry which is preliminary data.</text>
</comment>
<keyword evidence="7" id="KW-0539">Nucleus</keyword>
<evidence type="ECO:0000256" key="7">
    <source>
        <dbReference type="ARBA" id="ARBA00023242"/>
    </source>
</evidence>
<sequence>MAKREGKTLEAVAPQKSPVKLKKYNISTKYGRQDIVIDKKTCLIPTTVAFDYTSLDKNISIASLSEVAPDQLVAIKACVTHLSPTKSVVLQGGPVRKQQCYLSDPSGFMKLILWGSHTDTIQDDATYIFKKVRVRVSRDERYLNTPKKEDDCIITPVESFTESLPTVEVVSTIKELTANILGITNATKSQCCCSCGKKSVDHPEEKVRLSVFNDVVKKFQHFCGLEEDMSENELVEGILMLDSIVISYDSQSNKVIDVEHLVIDYSLKDGFEFKKVKTLGLFGIEWLLFGKRTVFGLKTFECLGELSISCVTRYLIWRFPQYAGAIDGTHIPIVAPPQSSTDYYNRKGFSSIVLQAVVDHKYRFTDINIKWPGKVHDAQILANSGIFRKAEAGLLFPDITVNISGCDVPVMLIGDPVYPLLPWLMKRYTNNGNLSQDQKNFNYRLSRARQVVECAFGRLKNRYRCLLSKSYTCLDYLPTKVAACCVLHNICEMRADSLPDMLPIANNDETVNVAVQIDNANAEVIRDSLREYFKTN</sequence>
<evidence type="ECO:0000313" key="8">
    <source>
        <dbReference type="EMBL" id="CAB4009924.1"/>
    </source>
</evidence>
<organism evidence="8 9">
    <name type="scientific">Paramuricea clavata</name>
    <name type="common">Red gorgonian</name>
    <name type="synonym">Violescent sea-whip</name>
    <dbReference type="NCBI Taxonomy" id="317549"/>
    <lineage>
        <taxon>Eukaryota</taxon>
        <taxon>Metazoa</taxon>
        <taxon>Cnidaria</taxon>
        <taxon>Anthozoa</taxon>
        <taxon>Octocorallia</taxon>
        <taxon>Malacalcyonacea</taxon>
        <taxon>Plexauridae</taxon>
        <taxon>Paramuricea</taxon>
    </lineage>
</organism>
<dbReference type="InterPro" id="IPR027806">
    <property type="entry name" value="HARBI1_dom"/>
</dbReference>
<name>A0A6S7HW85_PARCT</name>
<dbReference type="SUPFAM" id="SSF50249">
    <property type="entry name" value="Nucleic acid-binding proteins"/>
    <property type="match status" value="1"/>
</dbReference>
<evidence type="ECO:0000313" key="9">
    <source>
        <dbReference type="Proteomes" id="UP001152795"/>
    </source>
</evidence>
<dbReference type="GO" id="GO:0004518">
    <property type="term" value="F:nuclease activity"/>
    <property type="evidence" value="ECO:0007669"/>
    <property type="project" value="UniProtKB-KW"/>
</dbReference>
<dbReference type="GO" id="GO:0046872">
    <property type="term" value="F:metal ion binding"/>
    <property type="evidence" value="ECO:0007669"/>
    <property type="project" value="UniProtKB-KW"/>
</dbReference>
<gene>
    <name evidence="8" type="ORF">PACLA_8A025883</name>
</gene>